<organism evidence="1">
    <name type="scientific">uncultured marine bacterium MedDCM-OCT-S04-C385</name>
    <dbReference type="NCBI Taxonomy" id="743055"/>
    <lineage>
        <taxon>Bacteria</taxon>
        <taxon>environmental samples</taxon>
    </lineage>
</organism>
<name>D6PCZ3_9BACT</name>
<accession>D6PCZ3</accession>
<dbReference type="Gene3D" id="1.20.1050.90">
    <property type="entry name" value="RecF/RecN/SMC, N-terminal domain"/>
    <property type="match status" value="1"/>
</dbReference>
<dbReference type="EMBL" id="GU942988">
    <property type="protein sequence ID" value="ADD93594.1"/>
    <property type="molecule type" value="Genomic_DNA"/>
</dbReference>
<evidence type="ECO:0000313" key="1">
    <source>
        <dbReference type="EMBL" id="ADD93594.1"/>
    </source>
</evidence>
<dbReference type="InterPro" id="IPR042174">
    <property type="entry name" value="RecF_2"/>
</dbReference>
<evidence type="ECO:0008006" key="2">
    <source>
        <dbReference type="Google" id="ProtNLM"/>
    </source>
</evidence>
<dbReference type="AlphaFoldDB" id="D6PCZ3"/>
<protein>
    <recommendedName>
        <fullName evidence="2">DNA replication and repair protein RecF</fullName>
    </recommendedName>
</protein>
<dbReference type="Gene3D" id="3.40.50.300">
    <property type="entry name" value="P-loop containing nucleotide triphosphate hydrolases"/>
    <property type="match status" value="1"/>
</dbReference>
<proteinExistence type="predicted"/>
<dbReference type="InterPro" id="IPR027417">
    <property type="entry name" value="P-loop_NTPase"/>
</dbReference>
<dbReference type="SUPFAM" id="SSF52540">
    <property type="entry name" value="P-loop containing nucleoside triphosphate hydrolases"/>
    <property type="match status" value="1"/>
</dbReference>
<sequence>MRNKHLDKIIPLLKVNFDKDFPAEKKVNFRVENLWLEEEDFKNELREVYQKDSEVKFSTVGPHRLDLLYDINNVKSGDILSRGEQKLLILLTILGFNQHMHNLGNKHSIFLVDDLPSELDEENFLKCLELILDAPGQKFVSSIDPDFLGIKGRFNTLIAL</sequence>
<reference evidence="1" key="1">
    <citation type="journal article" date="2010" name="ISME J.">
        <title>Metagenome of the Mediterranean deep chlorophyll maximum studied by direct and fosmid library 454 pyrosequencing.</title>
        <authorList>
            <person name="Ghai R."/>
            <person name="Martin-Cuadrado A.B."/>
            <person name="Molto A.G."/>
            <person name="Heredia I.G."/>
            <person name="Cabrera R."/>
            <person name="Martin J."/>
            <person name="Verdu M."/>
            <person name="Deschamps P."/>
            <person name="Moreira D."/>
            <person name="Lopez-Garcia P."/>
            <person name="Mira A."/>
            <person name="Rodriguez-Valera F."/>
        </authorList>
    </citation>
    <scope>NUCLEOTIDE SEQUENCE</scope>
</reference>